<dbReference type="OrthoDB" id="9776650at2"/>
<dbReference type="RefSeq" id="WP_106194867.1">
    <property type="nucleotide sequence ID" value="NZ_PVTO01000021.1"/>
</dbReference>
<dbReference type="InterPro" id="IPR012337">
    <property type="entry name" value="RNaseH-like_sf"/>
</dbReference>
<dbReference type="SUPFAM" id="SSF53098">
    <property type="entry name" value="Ribonuclease H-like"/>
    <property type="match status" value="1"/>
</dbReference>
<keyword evidence="2" id="KW-0540">Nuclease</keyword>
<accession>A0A2T0W4A8</accession>
<dbReference type="InterPro" id="IPR036397">
    <property type="entry name" value="RNaseH_sf"/>
</dbReference>
<organism evidence="2 3">
    <name type="scientific">Alkalibacterium olivapovliticus</name>
    <dbReference type="NCBI Taxonomy" id="99907"/>
    <lineage>
        <taxon>Bacteria</taxon>
        <taxon>Bacillati</taxon>
        <taxon>Bacillota</taxon>
        <taxon>Bacilli</taxon>
        <taxon>Lactobacillales</taxon>
        <taxon>Carnobacteriaceae</taxon>
        <taxon>Alkalibacterium</taxon>
    </lineage>
</organism>
<dbReference type="GO" id="GO:0004527">
    <property type="term" value="F:exonuclease activity"/>
    <property type="evidence" value="ECO:0007669"/>
    <property type="project" value="UniProtKB-KW"/>
</dbReference>
<evidence type="ECO:0000259" key="1">
    <source>
        <dbReference type="Pfam" id="PF00929"/>
    </source>
</evidence>
<dbReference type="AlphaFoldDB" id="A0A2T0W4A8"/>
<dbReference type="InterPro" id="IPR013520">
    <property type="entry name" value="Ribonucl_H"/>
</dbReference>
<keyword evidence="2" id="KW-0269">Exonuclease</keyword>
<proteinExistence type="predicted"/>
<keyword evidence="2" id="KW-0378">Hydrolase</keyword>
<gene>
    <name evidence="2" type="ORF">CLV38_1212</name>
</gene>
<feature type="domain" description="Exonuclease" evidence="1">
    <location>
        <begin position="38"/>
        <end position="73"/>
    </location>
</feature>
<dbReference type="Pfam" id="PF00929">
    <property type="entry name" value="RNase_T"/>
    <property type="match status" value="1"/>
</dbReference>
<evidence type="ECO:0000313" key="3">
    <source>
        <dbReference type="Proteomes" id="UP000238205"/>
    </source>
</evidence>
<name>A0A2T0W4A8_9LACT</name>
<dbReference type="Gene3D" id="3.30.420.10">
    <property type="entry name" value="Ribonuclease H-like superfamily/Ribonuclease H"/>
    <property type="match status" value="1"/>
</dbReference>
<comment type="caution">
    <text evidence="2">The sequence shown here is derived from an EMBL/GenBank/DDBJ whole genome shotgun (WGS) entry which is preliminary data.</text>
</comment>
<dbReference type="Proteomes" id="UP000238205">
    <property type="component" value="Unassembled WGS sequence"/>
</dbReference>
<reference evidence="2 3" key="1">
    <citation type="submission" date="2018-03" db="EMBL/GenBank/DDBJ databases">
        <title>Genomic Encyclopedia of Archaeal and Bacterial Type Strains, Phase II (KMG-II): from individual species to whole genera.</title>
        <authorList>
            <person name="Goeker M."/>
        </authorList>
    </citation>
    <scope>NUCLEOTIDE SEQUENCE [LARGE SCALE GENOMIC DNA]</scope>
    <source>
        <strain evidence="2 3">DSM 13175</strain>
    </source>
</reference>
<protein>
    <submittedName>
        <fullName evidence="2">Exonuclease</fullName>
    </submittedName>
</protein>
<sequence>MRSYIQLSSEGAQIVESKRTIRDKKGDSLLELPNSFTIIDIETTGLDPRFDEIIELSAISSDQRTEVVKQSDTIQYLIYTETVCRLQATAYRFSFYEGKINCVHTISLFILRIN</sequence>
<keyword evidence="3" id="KW-1185">Reference proteome</keyword>
<dbReference type="GO" id="GO:0003676">
    <property type="term" value="F:nucleic acid binding"/>
    <property type="evidence" value="ECO:0007669"/>
    <property type="project" value="InterPro"/>
</dbReference>
<evidence type="ECO:0000313" key="2">
    <source>
        <dbReference type="EMBL" id="PRY80112.1"/>
    </source>
</evidence>
<dbReference type="EMBL" id="PVTO01000021">
    <property type="protein sequence ID" value="PRY80112.1"/>
    <property type="molecule type" value="Genomic_DNA"/>
</dbReference>